<dbReference type="Proteomes" id="UP000561326">
    <property type="component" value="Unassembled WGS sequence"/>
</dbReference>
<dbReference type="AlphaFoldDB" id="A0A848CWZ8"/>
<evidence type="ECO:0000313" key="1">
    <source>
        <dbReference type="EMBL" id="NME99995.1"/>
    </source>
</evidence>
<proteinExistence type="predicted"/>
<dbReference type="RefSeq" id="WP_168975872.1">
    <property type="nucleotide sequence ID" value="NZ_JABAGO010000038.1"/>
</dbReference>
<organism evidence="1 2">
    <name type="scientific">Aneurinibacillus aneurinilyticus</name>
    <name type="common">Bacillus aneurinolyticus</name>
    <dbReference type="NCBI Taxonomy" id="1391"/>
    <lineage>
        <taxon>Bacteria</taxon>
        <taxon>Bacillati</taxon>
        <taxon>Bacillota</taxon>
        <taxon>Bacilli</taxon>
        <taxon>Bacillales</taxon>
        <taxon>Paenibacillaceae</taxon>
        <taxon>Aneurinibacillus group</taxon>
        <taxon>Aneurinibacillus</taxon>
    </lineage>
</organism>
<sequence>MIDIYDIEGSGPAQIAQLISEIGHNKDVDIVFGTITAPPPNIRVKVDNETLELEKDDVVVLQYLTKHKRKIRITSNTASLAKDEATSIALDGSPYKHKHDIEVTNGSLTVTEAEIEYLDELKAGERVVLAEIEKGQKYVILDREVIY</sequence>
<dbReference type="EMBL" id="JABAGO010000038">
    <property type="protein sequence ID" value="NME99995.1"/>
    <property type="molecule type" value="Genomic_DNA"/>
</dbReference>
<name>A0A848CWZ8_ANEAE</name>
<dbReference type="InterPro" id="IPR022555">
    <property type="entry name" value="DUF2577"/>
</dbReference>
<evidence type="ECO:0000313" key="2">
    <source>
        <dbReference type="Proteomes" id="UP000561326"/>
    </source>
</evidence>
<dbReference type="Pfam" id="PF10844">
    <property type="entry name" value="DUF2577"/>
    <property type="match status" value="1"/>
</dbReference>
<reference evidence="1 2" key="1">
    <citation type="submission" date="2020-04" db="EMBL/GenBank/DDBJ databases">
        <authorList>
            <person name="Hitch T.C.A."/>
            <person name="Wylensek D."/>
            <person name="Clavel T."/>
        </authorList>
    </citation>
    <scope>NUCLEOTIDE SEQUENCE [LARGE SCALE GENOMIC DNA]</scope>
    <source>
        <strain evidence="1 2">WB01_D5_05</strain>
    </source>
</reference>
<protein>
    <submittedName>
        <fullName evidence="1">DUF2577 domain-containing protein</fullName>
    </submittedName>
</protein>
<accession>A0A848CWZ8</accession>
<comment type="caution">
    <text evidence="1">The sequence shown here is derived from an EMBL/GenBank/DDBJ whole genome shotgun (WGS) entry which is preliminary data.</text>
</comment>
<gene>
    <name evidence="1" type="ORF">HF838_17325</name>
</gene>